<dbReference type="InterPro" id="IPR011992">
    <property type="entry name" value="EF-hand-dom_pair"/>
</dbReference>
<sequence length="364" mass="39655">MASEHADVFTRLHLSPRKTAAQRSYALTVLHPPSARSPPKSAPSPRSPQRGASPPRSPTEPHIVLVGDPHDPHTLLKAVFHHFAGSRCSPRRCDPSILDGMGFAKFCRACPGLMGKNFGPADVDLTFAKVKLRCDRRISYPLFVEAIGLVALKKYPDKTLERAVRAVLDLHIATLPALEGAVVPKKSVEPLLSKELVEASGHVDKALVALGQLNRQVRYVAVEAAKSTPPRDLIDIDDRIKFAYMLQDEIHALIEVVPKSVPNRRQLISAVAGATAELDVAVAAVTKAKIAWQSAAPRPVIARRMSVPTTPLSEYINQRVKALEAKIPSERPPVVVHLHSADDSDDDGTDRNPFAAIFPTDEFT</sequence>
<dbReference type="GO" id="GO:0032273">
    <property type="term" value="P:positive regulation of protein polymerization"/>
    <property type="evidence" value="ECO:0007669"/>
    <property type="project" value="TreeGrafter"/>
</dbReference>
<dbReference type="AlphaFoldDB" id="A0A1V9ZR31"/>
<dbReference type="GO" id="GO:0001578">
    <property type="term" value="P:microtubule bundle formation"/>
    <property type="evidence" value="ECO:0007669"/>
    <property type="project" value="TreeGrafter"/>
</dbReference>
<reference evidence="3 4" key="1">
    <citation type="journal article" date="2014" name="Genome Biol. Evol.">
        <title>The secreted proteins of Achlya hypogyna and Thraustotheca clavata identify the ancestral oomycete secretome and reveal gene acquisitions by horizontal gene transfer.</title>
        <authorList>
            <person name="Misner I."/>
            <person name="Blouin N."/>
            <person name="Leonard G."/>
            <person name="Richards T.A."/>
            <person name="Lane C.E."/>
        </authorList>
    </citation>
    <scope>NUCLEOTIDE SEQUENCE [LARGE SCALE GENOMIC DNA]</scope>
    <source>
        <strain evidence="3 4">ATCC 48635</strain>
    </source>
</reference>
<gene>
    <name evidence="3" type="ORF">ACHHYP_03571</name>
</gene>
<evidence type="ECO:0000313" key="4">
    <source>
        <dbReference type="Proteomes" id="UP000243579"/>
    </source>
</evidence>
<evidence type="ECO:0000256" key="2">
    <source>
        <dbReference type="SAM" id="MobiDB-lite"/>
    </source>
</evidence>
<organism evidence="3 4">
    <name type="scientific">Achlya hypogyna</name>
    <name type="common">Oomycete</name>
    <name type="synonym">Protoachlya hypogyna</name>
    <dbReference type="NCBI Taxonomy" id="1202772"/>
    <lineage>
        <taxon>Eukaryota</taxon>
        <taxon>Sar</taxon>
        <taxon>Stramenopiles</taxon>
        <taxon>Oomycota</taxon>
        <taxon>Saprolegniomycetes</taxon>
        <taxon>Saprolegniales</taxon>
        <taxon>Achlyaceae</taxon>
        <taxon>Achlya</taxon>
    </lineage>
</organism>
<protein>
    <submittedName>
        <fullName evidence="3">Uncharacterized protein</fullName>
    </submittedName>
</protein>
<evidence type="ECO:0000256" key="1">
    <source>
        <dbReference type="ARBA" id="ARBA00010994"/>
    </source>
</evidence>
<dbReference type="EMBL" id="JNBR01000031">
    <property type="protein sequence ID" value="OQS00463.1"/>
    <property type="molecule type" value="Genomic_DNA"/>
</dbReference>
<evidence type="ECO:0000313" key="3">
    <source>
        <dbReference type="EMBL" id="OQS00463.1"/>
    </source>
</evidence>
<dbReference type="Pfam" id="PF05517">
    <property type="entry name" value="p25-alpha"/>
    <property type="match status" value="1"/>
</dbReference>
<dbReference type="GO" id="GO:0015631">
    <property type="term" value="F:tubulin binding"/>
    <property type="evidence" value="ECO:0007669"/>
    <property type="project" value="InterPro"/>
</dbReference>
<dbReference type="InterPro" id="IPR008907">
    <property type="entry name" value="TPP/p25"/>
</dbReference>
<dbReference type="PANTHER" id="PTHR12932">
    <property type="entry name" value="P25 ALPHA-RELATED"/>
    <property type="match status" value="1"/>
</dbReference>
<dbReference type="SUPFAM" id="SSF47473">
    <property type="entry name" value="EF-hand"/>
    <property type="match status" value="1"/>
</dbReference>
<dbReference type="GO" id="GO:0005874">
    <property type="term" value="C:microtubule"/>
    <property type="evidence" value="ECO:0007669"/>
    <property type="project" value="TreeGrafter"/>
</dbReference>
<feature type="region of interest" description="Disordered" evidence="2">
    <location>
        <begin position="23"/>
        <end position="63"/>
    </location>
</feature>
<dbReference type="GO" id="GO:0046785">
    <property type="term" value="P:microtubule polymerization"/>
    <property type="evidence" value="ECO:0007669"/>
    <property type="project" value="InterPro"/>
</dbReference>
<dbReference type="Gene3D" id="1.10.238.10">
    <property type="entry name" value="EF-hand"/>
    <property type="match status" value="1"/>
</dbReference>
<comment type="similarity">
    <text evidence="1">Belongs to the TPPP family.</text>
</comment>
<dbReference type="Proteomes" id="UP000243579">
    <property type="component" value="Unassembled WGS sequence"/>
</dbReference>
<comment type="caution">
    <text evidence="3">The sequence shown here is derived from an EMBL/GenBank/DDBJ whole genome shotgun (WGS) entry which is preliminary data.</text>
</comment>
<dbReference type="OrthoDB" id="548799at2759"/>
<accession>A0A1V9ZR31</accession>
<name>A0A1V9ZR31_ACHHY</name>
<dbReference type="PANTHER" id="PTHR12932:SF9">
    <property type="entry name" value="TUBULIN POLYMERIZATION-PROMOTING PROTEIN HOMOLOG"/>
    <property type="match status" value="1"/>
</dbReference>
<proteinExistence type="inferred from homology"/>
<keyword evidence="4" id="KW-1185">Reference proteome</keyword>